<evidence type="ECO:0000313" key="11">
    <source>
        <dbReference type="EMBL" id="CUU65703.1"/>
    </source>
</evidence>
<feature type="transmembrane region" description="Helical" evidence="9">
    <location>
        <begin position="119"/>
        <end position="143"/>
    </location>
</feature>
<evidence type="ECO:0000259" key="10">
    <source>
        <dbReference type="Pfam" id="PF04290"/>
    </source>
</evidence>
<feature type="transmembrane region" description="Helical" evidence="9">
    <location>
        <begin position="82"/>
        <end position="107"/>
    </location>
</feature>
<evidence type="ECO:0000256" key="5">
    <source>
        <dbReference type="ARBA" id="ARBA00022692"/>
    </source>
</evidence>
<protein>
    <submittedName>
        <fullName evidence="11">TRAP-type C4-dicarboxylate transport system, small permease component</fullName>
    </submittedName>
</protein>
<dbReference type="PANTHER" id="PTHR35011">
    <property type="entry name" value="2,3-DIKETO-L-GULONATE TRAP TRANSPORTER SMALL PERMEASE PROTEIN YIAM"/>
    <property type="match status" value="1"/>
</dbReference>
<dbReference type="Proteomes" id="UP000182498">
    <property type="component" value="Unassembled WGS sequence"/>
</dbReference>
<keyword evidence="7 9" id="KW-0472">Membrane</keyword>
<name>A0A0X2NJQ4_9CORY</name>
<evidence type="ECO:0000256" key="7">
    <source>
        <dbReference type="ARBA" id="ARBA00023136"/>
    </source>
</evidence>
<evidence type="ECO:0000256" key="1">
    <source>
        <dbReference type="ARBA" id="ARBA00004429"/>
    </source>
</evidence>
<evidence type="ECO:0000256" key="4">
    <source>
        <dbReference type="ARBA" id="ARBA00022519"/>
    </source>
</evidence>
<keyword evidence="12" id="KW-1185">Reference proteome</keyword>
<dbReference type="GO" id="GO:0022857">
    <property type="term" value="F:transmembrane transporter activity"/>
    <property type="evidence" value="ECO:0007669"/>
    <property type="project" value="TreeGrafter"/>
</dbReference>
<dbReference type="OrthoDB" id="4804620at2"/>
<dbReference type="PANTHER" id="PTHR35011:SF2">
    <property type="entry name" value="2,3-DIKETO-L-GULONATE TRAP TRANSPORTER SMALL PERMEASE PROTEIN YIAM"/>
    <property type="match status" value="1"/>
</dbReference>
<evidence type="ECO:0000256" key="6">
    <source>
        <dbReference type="ARBA" id="ARBA00022989"/>
    </source>
</evidence>
<comment type="similarity">
    <text evidence="8">Belongs to the TRAP transporter small permease family.</text>
</comment>
<keyword evidence="2" id="KW-0813">Transport</keyword>
<dbReference type="GO" id="GO:0005886">
    <property type="term" value="C:plasma membrane"/>
    <property type="evidence" value="ECO:0007669"/>
    <property type="project" value="UniProtKB-SubCell"/>
</dbReference>
<dbReference type="AlphaFoldDB" id="A0A0X2NJQ4"/>
<dbReference type="GO" id="GO:0015740">
    <property type="term" value="P:C4-dicarboxylate transport"/>
    <property type="evidence" value="ECO:0007669"/>
    <property type="project" value="TreeGrafter"/>
</dbReference>
<keyword evidence="6 9" id="KW-1133">Transmembrane helix</keyword>
<feature type="transmembrane region" description="Helical" evidence="9">
    <location>
        <begin position="41"/>
        <end position="62"/>
    </location>
</feature>
<dbReference type="EMBL" id="FAUH01000005">
    <property type="protein sequence ID" value="CUU65703.1"/>
    <property type="molecule type" value="Genomic_DNA"/>
</dbReference>
<dbReference type="Pfam" id="PF04290">
    <property type="entry name" value="DctQ"/>
    <property type="match status" value="1"/>
</dbReference>
<evidence type="ECO:0000256" key="2">
    <source>
        <dbReference type="ARBA" id="ARBA00022448"/>
    </source>
</evidence>
<comment type="subcellular location">
    <subcellularLocation>
        <location evidence="1">Cell inner membrane</location>
        <topology evidence="1">Multi-pass membrane protein</topology>
    </subcellularLocation>
</comment>
<dbReference type="InterPro" id="IPR007387">
    <property type="entry name" value="TRAP_DctQ"/>
</dbReference>
<proteinExistence type="inferred from homology"/>
<sequence>MGIPETIVHTDSGGNARITLFGYETADHPRLDKVQNAMSGVCAWIAGIATVLLTVLTAASVISRELFSEPMAWNVSATEKYLLPTIAFFGMVTAYRTATHIAVTSIFDKLGSRVQKVALVVIHVIVLLVLVALLIGGGIMALDAYRFGFHILPGSADLATADWTWRIIVPISALFGTVVVALDLYREIVTPWDRPYTNYEPGLSPGEENS</sequence>
<dbReference type="OMA" id="TPWDRPY"/>
<evidence type="ECO:0000256" key="3">
    <source>
        <dbReference type="ARBA" id="ARBA00022475"/>
    </source>
</evidence>
<gene>
    <name evidence="11" type="ORF">CVAR292_01035</name>
</gene>
<evidence type="ECO:0000313" key="12">
    <source>
        <dbReference type="Proteomes" id="UP000182498"/>
    </source>
</evidence>
<organism evidence="11 12">
    <name type="scientific">Corynebacterium variabile</name>
    <dbReference type="NCBI Taxonomy" id="1727"/>
    <lineage>
        <taxon>Bacteria</taxon>
        <taxon>Bacillati</taxon>
        <taxon>Actinomycetota</taxon>
        <taxon>Actinomycetes</taxon>
        <taxon>Mycobacteriales</taxon>
        <taxon>Corynebacteriaceae</taxon>
        <taxon>Corynebacterium</taxon>
    </lineage>
</organism>
<dbReference type="RefSeq" id="WP_014009489.1">
    <property type="nucleotide sequence ID" value="NZ_DAMCIH010000013.1"/>
</dbReference>
<dbReference type="InterPro" id="IPR055348">
    <property type="entry name" value="DctQ"/>
</dbReference>
<keyword evidence="4" id="KW-0997">Cell inner membrane</keyword>
<keyword evidence="3" id="KW-1003">Cell membrane</keyword>
<evidence type="ECO:0000256" key="9">
    <source>
        <dbReference type="SAM" id="Phobius"/>
    </source>
</evidence>
<evidence type="ECO:0000256" key="8">
    <source>
        <dbReference type="ARBA" id="ARBA00038436"/>
    </source>
</evidence>
<feature type="transmembrane region" description="Helical" evidence="9">
    <location>
        <begin position="163"/>
        <end position="185"/>
    </location>
</feature>
<accession>A0A0X2NJQ4</accession>
<keyword evidence="5 9" id="KW-0812">Transmembrane</keyword>
<reference evidence="12" key="1">
    <citation type="submission" date="2015-11" db="EMBL/GenBank/DDBJ databases">
        <authorList>
            <person name="Dugat-Bony E."/>
        </authorList>
    </citation>
    <scope>NUCLEOTIDE SEQUENCE [LARGE SCALE GENOMIC DNA]</scope>
    <source>
        <strain evidence="12">Mu292</strain>
    </source>
</reference>
<feature type="domain" description="Tripartite ATP-independent periplasmic transporters DctQ component" evidence="10">
    <location>
        <begin position="53"/>
        <end position="188"/>
    </location>
</feature>